<gene>
    <name evidence="3" type="ORF">Q605_AUC00466G0002</name>
</gene>
<dbReference type="PANTHER" id="PTHR11749">
    <property type="entry name" value="RIBULOSE-5-PHOSPHATE-3-EPIMERASE"/>
    <property type="match status" value="1"/>
</dbReference>
<evidence type="ECO:0000313" key="3">
    <source>
        <dbReference type="EMBL" id="ETJ05639.1"/>
    </source>
</evidence>
<proteinExistence type="predicted"/>
<dbReference type="InterPro" id="IPR000056">
    <property type="entry name" value="Ribul_P_3_epim-like"/>
</dbReference>
<reference evidence="3 4" key="1">
    <citation type="submission" date="2013-12" db="EMBL/GenBank/DDBJ databases">
        <title>A Varibaculum cambriense genome reconstructed from a premature infant gut community with otherwise low bacterial novelty that shifts toward anaerobic metabolism during the third week of life.</title>
        <authorList>
            <person name="Brown C.T."/>
            <person name="Sharon I."/>
            <person name="Thomas B.C."/>
            <person name="Castelle C.J."/>
            <person name="Morowitz M.J."/>
            <person name="Banfield J.F."/>
        </authorList>
    </citation>
    <scope>NUCLEOTIDE SEQUENCE [LARGE SCALE GENOMIC DNA]</scope>
    <source>
        <strain evidence="4">DORA_12</strain>
    </source>
</reference>
<dbReference type="AlphaFoldDB" id="W1VNE0"/>
<dbReference type="GO" id="GO:0046872">
    <property type="term" value="F:metal ion binding"/>
    <property type="evidence" value="ECO:0007669"/>
    <property type="project" value="UniProtKB-KW"/>
</dbReference>
<dbReference type="InterPro" id="IPR011060">
    <property type="entry name" value="RibuloseP-bd_barrel"/>
</dbReference>
<dbReference type="PROSITE" id="PS01086">
    <property type="entry name" value="RIBUL_P_3_EPIMER_2"/>
    <property type="match status" value="1"/>
</dbReference>
<dbReference type="GO" id="GO:0016857">
    <property type="term" value="F:racemase and epimerase activity, acting on carbohydrates and derivatives"/>
    <property type="evidence" value="ECO:0007669"/>
    <property type="project" value="InterPro"/>
</dbReference>
<comment type="caution">
    <text evidence="3">The sequence shown here is derived from an EMBL/GenBank/DDBJ whole genome shotgun (WGS) entry which is preliminary data.</text>
</comment>
<evidence type="ECO:0000256" key="2">
    <source>
        <dbReference type="ARBA" id="ARBA00023235"/>
    </source>
</evidence>
<protein>
    <submittedName>
        <fullName evidence="3">Ribulose-phosphate 3-epimerase</fullName>
    </submittedName>
</protein>
<name>W1VNE0_9ACTO</name>
<evidence type="ECO:0000313" key="4">
    <source>
        <dbReference type="Proteomes" id="UP000018852"/>
    </source>
</evidence>
<feature type="non-terminal residue" evidence="3">
    <location>
        <position position="1"/>
    </location>
</feature>
<accession>W1VNE0</accession>
<keyword evidence="1" id="KW-0479">Metal-binding</keyword>
<dbReference type="Pfam" id="PF00834">
    <property type="entry name" value="Ribul_P_3_epim"/>
    <property type="match status" value="1"/>
</dbReference>
<keyword evidence="2" id="KW-0413">Isomerase</keyword>
<organism evidence="3 4">
    <name type="scientific">Actinomyces urogenitalis DORA_12</name>
    <dbReference type="NCBI Taxonomy" id="1403939"/>
    <lineage>
        <taxon>Bacteria</taxon>
        <taxon>Bacillati</taxon>
        <taxon>Actinomycetota</taxon>
        <taxon>Actinomycetes</taxon>
        <taxon>Actinomycetales</taxon>
        <taxon>Actinomycetaceae</taxon>
        <taxon>Actinomyces</taxon>
    </lineage>
</organism>
<dbReference type="Proteomes" id="UP000018852">
    <property type="component" value="Unassembled WGS sequence"/>
</dbReference>
<dbReference type="InterPro" id="IPR013785">
    <property type="entry name" value="Aldolase_TIM"/>
</dbReference>
<dbReference type="GO" id="GO:0005975">
    <property type="term" value="P:carbohydrate metabolic process"/>
    <property type="evidence" value="ECO:0007669"/>
    <property type="project" value="InterPro"/>
</dbReference>
<dbReference type="Gene3D" id="3.20.20.70">
    <property type="entry name" value="Aldolase class I"/>
    <property type="match status" value="1"/>
</dbReference>
<sequence>RLGAQAGIALRPTTPLEVVEPLLGEIDMLLIMTVEPGFGGQSFVEPMLRKIAAARSMVSAQGLQLRIQIDGGVSLTTIERAAEAGADVFVAGSAVYKSQDAAQAISTLRRLAGAVSGEGRSTTGIA</sequence>
<dbReference type="SUPFAM" id="SSF51366">
    <property type="entry name" value="Ribulose-phoshate binding barrel"/>
    <property type="match status" value="1"/>
</dbReference>
<dbReference type="EMBL" id="AZLV01000466">
    <property type="protein sequence ID" value="ETJ05639.1"/>
    <property type="molecule type" value="Genomic_DNA"/>
</dbReference>
<evidence type="ECO:0000256" key="1">
    <source>
        <dbReference type="ARBA" id="ARBA00022723"/>
    </source>
</evidence>